<gene>
    <name evidence="4" type="ORF">SAMN02745178_00343</name>
</gene>
<feature type="binding site" evidence="3">
    <location>
        <position position="105"/>
    </location>
    <ligand>
        <name>a divalent metal cation</name>
        <dbReference type="ChEBI" id="CHEBI:60240"/>
        <label>1</label>
    </ligand>
</feature>
<feature type="binding site" evidence="3">
    <location>
        <position position="10"/>
    </location>
    <ligand>
        <name>a divalent metal cation</name>
        <dbReference type="ChEBI" id="CHEBI:60240"/>
        <label>1</label>
    </ligand>
</feature>
<dbReference type="EMBL" id="FUYF01000002">
    <property type="protein sequence ID" value="SKA75029.1"/>
    <property type="molecule type" value="Genomic_DNA"/>
</dbReference>
<dbReference type="FunFam" id="3.20.20.140:FF:000005">
    <property type="entry name" value="TatD family hydrolase"/>
    <property type="match status" value="1"/>
</dbReference>
<dbReference type="InterPro" id="IPR032466">
    <property type="entry name" value="Metal_Hydrolase"/>
</dbReference>
<accession>A0A1T4WD42</accession>
<organism evidence="4 5">
    <name type="scientific">Gemmiger formicilis</name>
    <dbReference type="NCBI Taxonomy" id="745368"/>
    <lineage>
        <taxon>Bacteria</taxon>
        <taxon>Bacillati</taxon>
        <taxon>Bacillota</taxon>
        <taxon>Clostridia</taxon>
        <taxon>Eubacteriales</taxon>
        <taxon>Gemmiger</taxon>
    </lineage>
</organism>
<dbReference type="PANTHER" id="PTHR46124">
    <property type="entry name" value="D-AMINOACYL-TRNA DEACYLASE"/>
    <property type="match status" value="1"/>
</dbReference>
<dbReference type="GO" id="GO:0005829">
    <property type="term" value="C:cytosol"/>
    <property type="evidence" value="ECO:0007669"/>
    <property type="project" value="TreeGrafter"/>
</dbReference>
<keyword evidence="2" id="KW-0378">Hydrolase</keyword>
<dbReference type="Pfam" id="PF01026">
    <property type="entry name" value="TatD_DNase"/>
    <property type="match status" value="1"/>
</dbReference>
<dbReference type="OrthoDB" id="9810005at2"/>
<dbReference type="STRING" id="745368.SAMN02745178_00343"/>
<evidence type="ECO:0000313" key="4">
    <source>
        <dbReference type="EMBL" id="SKA75029.1"/>
    </source>
</evidence>
<proteinExistence type="predicted"/>
<dbReference type="GeneID" id="93336839"/>
<dbReference type="Gene3D" id="3.20.20.140">
    <property type="entry name" value="Metal-dependent hydrolases"/>
    <property type="match status" value="1"/>
</dbReference>
<dbReference type="PANTHER" id="PTHR46124:SF2">
    <property type="entry name" value="D-AMINOACYL-TRNA DEACYLASE"/>
    <property type="match status" value="1"/>
</dbReference>
<dbReference type="GO" id="GO:0016788">
    <property type="term" value="F:hydrolase activity, acting on ester bonds"/>
    <property type="evidence" value="ECO:0007669"/>
    <property type="project" value="InterPro"/>
</dbReference>
<dbReference type="AlphaFoldDB" id="A0A1T4WD42"/>
<dbReference type="PIRSF" id="PIRSF005902">
    <property type="entry name" value="DNase_TatD"/>
    <property type="match status" value="1"/>
</dbReference>
<dbReference type="CDD" id="cd01310">
    <property type="entry name" value="TatD_DNAse"/>
    <property type="match status" value="1"/>
</dbReference>
<name>A0A1T4WD42_9FIRM</name>
<dbReference type="Proteomes" id="UP000190286">
    <property type="component" value="Unassembled WGS sequence"/>
</dbReference>
<feature type="binding site" evidence="3">
    <location>
        <position position="162"/>
    </location>
    <ligand>
        <name>a divalent metal cation</name>
        <dbReference type="ChEBI" id="CHEBI:60240"/>
        <label>2</label>
    </ligand>
</feature>
<feature type="binding site" evidence="3">
    <location>
        <position position="8"/>
    </location>
    <ligand>
        <name>a divalent metal cation</name>
        <dbReference type="ChEBI" id="CHEBI:60240"/>
        <label>1</label>
    </ligand>
</feature>
<sequence>MNNIFDTHAHYSSRQFDADRAELLTALPAGGVVGVLECATHSGDAAQVLELAHAAPYFHAALGIHPESLIEEDAATVAVYHGDWRAELAAMRPLFADKAVAAVGEIGLDHHWPVPRQEQYDLFEAQLQLAKELDLPVSIHDREAHAEMYELLRKYKPRGALHCYSGSADDAAWLVEQGMYLGFGGAVTYKGAKRAARVLAAIPHDRALLETDCPYMAPEPVRGTRNDSRSIAHVAAYIGTLWDMDAQAVLDQTAANARACFGV</sequence>
<evidence type="ECO:0000256" key="1">
    <source>
        <dbReference type="ARBA" id="ARBA00022723"/>
    </source>
</evidence>
<feature type="binding site" evidence="3">
    <location>
        <position position="212"/>
    </location>
    <ligand>
        <name>a divalent metal cation</name>
        <dbReference type="ChEBI" id="CHEBI:60240"/>
        <label>1</label>
    </ligand>
</feature>
<evidence type="ECO:0000256" key="2">
    <source>
        <dbReference type="ARBA" id="ARBA00022801"/>
    </source>
</evidence>
<dbReference type="InterPro" id="IPR001130">
    <property type="entry name" value="TatD-like"/>
</dbReference>
<evidence type="ECO:0000313" key="5">
    <source>
        <dbReference type="Proteomes" id="UP000190286"/>
    </source>
</evidence>
<dbReference type="SUPFAM" id="SSF51556">
    <property type="entry name" value="Metallo-dependent hydrolases"/>
    <property type="match status" value="1"/>
</dbReference>
<reference evidence="4 5" key="1">
    <citation type="submission" date="2017-02" db="EMBL/GenBank/DDBJ databases">
        <authorList>
            <person name="Peterson S.W."/>
        </authorList>
    </citation>
    <scope>NUCLEOTIDE SEQUENCE [LARGE SCALE GENOMIC DNA]</scope>
    <source>
        <strain evidence="4 5">ATCC 27749</strain>
    </source>
</reference>
<keyword evidence="5" id="KW-1185">Reference proteome</keyword>
<dbReference type="RefSeq" id="WP_078783366.1">
    <property type="nucleotide sequence ID" value="NZ_FUYF01000002.1"/>
</dbReference>
<feature type="binding site" evidence="3">
    <location>
        <position position="140"/>
    </location>
    <ligand>
        <name>a divalent metal cation</name>
        <dbReference type="ChEBI" id="CHEBI:60240"/>
        <label>2</label>
    </ligand>
</feature>
<protein>
    <submittedName>
        <fullName evidence="4">TatD DNase family protein</fullName>
    </submittedName>
</protein>
<keyword evidence="1 3" id="KW-0479">Metal-binding</keyword>
<dbReference type="GO" id="GO:0046872">
    <property type="term" value="F:metal ion binding"/>
    <property type="evidence" value="ECO:0007669"/>
    <property type="project" value="UniProtKB-KW"/>
</dbReference>
<evidence type="ECO:0000256" key="3">
    <source>
        <dbReference type="PIRSR" id="PIRSR005902-1"/>
    </source>
</evidence>